<dbReference type="InterPro" id="IPR029058">
    <property type="entry name" value="AB_hydrolase_fold"/>
</dbReference>
<evidence type="ECO:0000313" key="4">
    <source>
        <dbReference type="EMBL" id="GIU49557.1"/>
    </source>
</evidence>
<dbReference type="Proteomes" id="UP000761574">
    <property type="component" value="Unassembled WGS sequence"/>
</dbReference>
<accession>A0ABQ4PMM5</accession>
<dbReference type="InterPro" id="IPR002410">
    <property type="entry name" value="Peptidase_S33"/>
</dbReference>
<sequence>MRIQGMNIMPQANIMHTASDKERQTQLALWLLLPLAAMLFSLAGHAETDTAPTNDTCYVDGLPDRLRCGFVTVPENYAHPEGRQLNIHYAVLPAIKPSFTKEALLAIAGGPGQSAIENAPTFDRMLSKVRQQRDILLIDQRGTGQSNLLQCEGEGFEGALSLNEDDLDIASETQKCLDGLDADVSQYGSEIALKDFEAVRAHLGYDKLHVYGISYGTRMAQLYMRHYPQVLATVTLDGVVPMQQSVLHIGDAIDRAIGLLLDDCSSNALCHGQFADLEQDLQQVNTRLAQAPVSSQVRDPLTNEPLTLVMTRAKFMGALRMAMYTPNIRALLPHAIHQAAQDNFQAIMGLYALTIDSTGIAAGMHSSVVCGEDWQRFSQVERQQAEQNYFTREMVDAFDLSCPIWNVPAVDAEFSAPITSNIPTLVLSGQLDPATPPSWGEMAMAQLSNAKHFIAPYATHGVAYQSCGNDLIAQLVSNNSLDGLSDDCLSKDVRRNFYLNANTVEALPAAKQALSSTSHTEAQGVNHD</sequence>
<feature type="signal peptide" evidence="2">
    <location>
        <begin position="1"/>
        <end position="46"/>
    </location>
</feature>
<dbReference type="InterPro" id="IPR050266">
    <property type="entry name" value="AB_hydrolase_sf"/>
</dbReference>
<keyword evidence="2" id="KW-0732">Signal</keyword>
<dbReference type="EMBL" id="BPFB01000039">
    <property type="protein sequence ID" value="GIU49557.1"/>
    <property type="molecule type" value="Genomic_DNA"/>
</dbReference>
<evidence type="ECO:0000259" key="3">
    <source>
        <dbReference type="Pfam" id="PF08386"/>
    </source>
</evidence>
<proteinExistence type="predicted"/>
<dbReference type="SUPFAM" id="SSF53474">
    <property type="entry name" value="alpha/beta-Hydrolases"/>
    <property type="match status" value="1"/>
</dbReference>
<dbReference type="PANTHER" id="PTHR43798">
    <property type="entry name" value="MONOACYLGLYCEROL LIPASE"/>
    <property type="match status" value="1"/>
</dbReference>
<feature type="domain" description="Peptidase S33 tripeptidyl aminopeptidase-like C-terminal" evidence="3">
    <location>
        <begin position="392"/>
        <end position="483"/>
    </location>
</feature>
<evidence type="ECO:0000256" key="1">
    <source>
        <dbReference type="ARBA" id="ARBA00022801"/>
    </source>
</evidence>
<keyword evidence="5" id="KW-1185">Reference proteome</keyword>
<dbReference type="PANTHER" id="PTHR43798:SF27">
    <property type="entry name" value="HYDROLASE ALPHA_BETA HYDROLASE FOLD FAMILY"/>
    <property type="match status" value="1"/>
</dbReference>
<feature type="chain" id="PRO_5046850179" evidence="2">
    <location>
        <begin position="47"/>
        <end position="528"/>
    </location>
</feature>
<evidence type="ECO:0000313" key="5">
    <source>
        <dbReference type="Proteomes" id="UP000761574"/>
    </source>
</evidence>
<dbReference type="InterPro" id="IPR013595">
    <property type="entry name" value="Pept_S33_TAP-like_C"/>
</dbReference>
<comment type="caution">
    <text evidence="4">The sequence shown here is derived from an EMBL/GenBank/DDBJ whole genome shotgun (WGS) entry which is preliminary data.</text>
</comment>
<dbReference type="Gene3D" id="3.40.50.1820">
    <property type="entry name" value="alpha/beta hydrolase"/>
    <property type="match status" value="1"/>
</dbReference>
<dbReference type="Pfam" id="PF08386">
    <property type="entry name" value="Abhydrolase_4"/>
    <property type="match status" value="1"/>
</dbReference>
<gene>
    <name evidence="4" type="ORF">TUM4630_28470</name>
</gene>
<evidence type="ECO:0000256" key="2">
    <source>
        <dbReference type="SAM" id="SignalP"/>
    </source>
</evidence>
<reference evidence="4 5" key="1">
    <citation type="submission" date="2021-05" db="EMBL/GenBank/DDBJ databases">
        <title>Molecular characterization for Shewanella algae harboring chromosomal blaOXA-55-like strains isolated from clinical and environment sample.</title>
        <authorList>
            <person name="Ohama Y."/>
            <person name="Aoki K."/>
            <person name="Harada S."/>
            <person name="Moriya K."/>
            <person name="Ishii Y."/>
            <person name="Tateda K."/>
        </authorList>
    </citation>
    <scope>NUCLEOTIDE SEQUENCE [LARGE SCALE GENOMIC DNA]</scope>
    <source>
        <strain evidence="4 5">LMG 23746</strain>
    </source>
</reference>
<organism evidence="4 5">
    <name type="scientific">Shewanella algidipiscicola</name>
    <dbReference type="NCBI Taxonomy" id="614070"/>
    <lineage>
        <taxon>Bacteria</taxon>
        <taxon>Pseudomonadati</taxon>
        <taxon>Pseudomonadota</taxon>
        <taxon>Gammaproteobacteria</taxon>
        <taxon>Alteromonadales</taxon>
        <taxon>Shewanellaceae</taxon>
        <taxon>Shewanella</taxon>
    </lineage>
</organism>
<keyword evidence="1" id="KW-0378">Hydrolase</keyword>
<dbReference type="PRINTS" id="PR00793">
    <property type="entry name" value="PROAMNOPTASE"/>
</dbReference>
<protein>
    <submittedName>
        <fullName evidence="4">Transporter</fullName>
    </submittedName>
</protein>
<name>A0ABQ4PMM5_9GAMM</name>